<accession>X1NML5</accession>
<gene>
    <name evidence="1" type="ORF">S06H3_41457</name>
</gene>
<name>X1NML5_9ZZZZ</name>
<dbReference type="AlphaFoldDB" id="X1NML5"/>
<comment type="caution">
    <text evidence="1">The sequence shown here is derived from an EMBL/GenBank/DDBJ whole genome shotgun (WGS) entry which is preliminary data.</text>
</comment>
<sequence>MRKMPKAMITPPAIWRSKVEWTVIAVPTKPIEAPRATKMSEKPSTKLRL</sequence>
<reference evidence="1" key="1">
    <citation type="journal article" date="2014" name="Front. Microbiol.">
        <title>High frequency of phylogenetically diverse reductive dehalogenase-homologous genes in deep subseafloor sedimentary metagenomes.</title>
        <authorList>
            <person name="Kawai M."/>
            <person name="Futagami T."/>
            <person name="Toyoda A."/>
            <person name="Takaki Y."/>
            <person name="Nishi S."/>
            <person name="Hori S."/>
            <person name="Arai W."/>
            <person name="Tsubouchi T."/>
            <person name="Morono Y."/>
            <person name="Uchiyama I."/>
            <person name="Ito T."/>
            <person name="Fujiyama A."/>
            <person name="Inagaki F."/>
            <person name="Takami H."/>
        </authorList>
    </citation>
    <scope>NUCLEOTIDE SEQUENCE</scope>
    <source>
        <strain evidence="1">Expedition CK06-06</strain>
    </source>
</reference>
<protein>
    <submittedName>
        <fullName evidence="1">Uncharacterized protein</fullName>
    </submittedName>
</protein>
<organism evidence="1">
    <name type="scientific">marine sediment metagenome</name>
    <dbReference type="NCBI Taxonomy" id="412755"/>
    <lineage>
        <taxon>unclassified sequences</taxon>
        <taxon>metagenomes</taxon>
        <taxon>ecological metagenomes</taxon>
    </lineage>
</organism>
<dbReference type="EMBL" id="BARV01025548">
    <property type="protein sequence ID" value="GAI45262.1"/>
    <property type="molecule type" value="Genomic_DNA"/>
</dbReference>
<evidence type="ECO:0000313" key="1">
    <source>
        <dbReference type="EMBL" id="GAI45262.1"/>
    </source>
</evidence>
<proteinExistence type="predicted"/>